<dbReference type="Proteomes" id="UP000258927">
    <property type="component" value="Chromosome"/>
</dbReference>
<accession>A0A2R4MFU4</accession>
<keyword evidence="1" id="KW-1133">Transmembrane helix</keyword>
<feature type="transmembrane region" description="Helical" evidence="1">
    <location>
        <begin position="99"/>
        <end position="120"/>
    </location>
</feature>
<evidence type="ECO:0000313" key="3">
    <source>
        <dbReference type="Proteomes" id="UP000258927"/>
    </source>
</evidence>
<proteinExistence type="predicted"/>
<feature type="transmembrane region" description="Helical" evidence="1">
    <location>
        <begin position="41"/>
        <end position="63"/>
    </location>
</feature>
<dbReference type="KEGG" id="mmyr:MXMO3_02408"/>
<evidence type="ECO:0000256" key="1">
    <source>
        <dbReference type="SAM" id="Phobius"/>
    </source>
</evidence>
<name>A0A2R4MFU4_9HYPH</name>
<sequence>MMIRLALTTLLVLATIFVVPIVVYGLFSSVSGLEPPGESPLLFLLGVFVSKAGTALAFVWIYYVARESFEGRWPLYAAIWMTMFGFGEVGQAIGPDYSWQEAVAGMISEMIYFSASAYIVNKLIGAKTATMTKT</sequence>
<keyword evidence="3" id="KW-1185">Reference proteome</keyword>
<organism evidence="2 3">
    <name type="scientific">Maritalea myrionectae</name>
    <dbReference type="NCBI Taxonomy" id="454601"/>
    <lineage>
        <taxon>Bacteria</taxon>
        <taxon>Pseudomonadati</taxon>
        <taxon>Pseudomonadota</taxon>
        <taxon>Alphaproteobacteria</taxon>
        <taxon>Hyphomicrobiales</taxon>
        <taxon>Devosiaceae</taxon>
        <taxon>Maritalea</taxon>
    </lineage>
</organism>
<reference evidence="2 3" key="1">
    <citation type="submission" date="2017-05" db="EMBL/GenBank/DDBJ databases">
        <title>Genome Analysis of Maritalea myrionectae HL2708#5.</title>
        <authorList>
            <consortium name="Cotde Inc.-PKNU"/>
            <person name="Jang D."/>
            <person name="Oh H.-M."/>
        </authorList>
    </citation>
    <scope>NUCLEOTIDE SEQUENCE [LARGE SCALE GENOMIC DNA]</scope>
    <source>
        <strain evidence="2 3">HL2708#5</strain>
    </source>
</reference>
<gene>
    <name evidence="2" type="ORF">MXMO3_02408</name>
</gene>
<dbReference type="EMBL" id="CP021330">
    <property type="protein sequence ID" value="AVX04921.1"/>
    <property type="molecule type" value="Genomic_DNA"/>
</dbReference>
<keyword evidence="1" id="KW-0812">Transmembrane</keyword>
<protein>
    <submittedName>
        <fullName evidence="2">Uncharacterized protein</fullName>
    </submittedName>
</protein>
<evidence type="ECO:0000313" key="2">
    <source>
        <dbReference type="EMBL" id="AVX04921.1"/>
    </source>
</evidence>
<keyword evidence="1" id="KW-0472">Membrane</keyword>
<dbReference type="AlphaFoldDB" id="A0A2R4MFU4"/>
<feature type="transmembrane region" description="Helical" evidence="1">
    <location>
        <begin position="75"/>
        <end position="93"/>
    </location>
</feature>